<accession>A0ACC2EJR8</accession>
<dbReference type="EMBL" id="CM055093">
    <property type="protein sequence ID" value="KAJ7566630.1"/>
    <property type="molecule type" value="Genomic_DNA"/>
</dbReference>
<gene>
    <name evidence="1" type="ORF">O6H91_02G111900</name>
</gene>
<proteinExistence type="predicted"/>
<organism evidence="1 2">
    <name type="scientific">Diphasiastrum complanatum</name>
    <name type="common">Issler's clubmoss</name>
    <name type="synonym">Lycopodium complanatum</name>
    <dbReference type="NCBI Taxonomy" id="34168"/>
    <lineage>
        <taxon>Eukaryota</taxon>
        <taxon>Viridiplantae</taxon>
        <taxon>Streptophyta</taxon>
        <taxon>Embryophyta</taxon>
        <taxon>Tracheophyta</taxon>
        <taxon>Lycopodiopsida</taxon>
        <taxon>Lycopodiales</taxon>
        <taxon>Lycopodiaceae</taxon>
        <taxon>Lycopodioideae</taxon>
        <taxon>Diphasiastrum</taxon>
    </lineage>
</organism>
<reference evidence="2" key="1">
    <citation type="journal article" date="2024" name="Proc. Natl. Acad. Sci. U.S.A.">
        <title>Extraordinary preservation of gene collinearity over three hundred million years revealed in homosporous lycophytes.</title>
        <authorList>
            <person name="Li C."/>
            <person name="Wickell D."/>
            <person name="Kuo L.Y."/>
            <person name="Chen X."/>
            <person name="Nie B."/>
            <person name="Liao X."/>
            <person name="Peng D."/>
            <person name="Ji J."/>
            <person name="Jenkins J."/>
            <person name="Williams M."/>
            <person name="Shu S."/>
            <person name="Plott C."/>
            <person name="Barry K."/>
            <person name="Rajasekar S."/>
            <person name="Grimwood J."/>
            <person name="Han X."/>
            <person name="Sun S."/>
            <person name="Hou Z."/>
            <person name="He W."/>
            <person name="Dai G."/>
            <person name="Sun C."/>
            <person name="Schmutz J."/>
            <person name="Leebens-Mack J.H."/>
            <person name="Li F.W."/>
            <person name="Wang L."/>
        </authorList>
    </citation>
    <scope>NUCLEOTIDE SEQUENCE [LARGE SCALE GENOMIC DNA]</scope>
    <source>
        <strain evidence="2">cv. PW_Plant_1</strain>
    </source>
</reference>
<keyword evidence="2" id="KW-1185">Reference proteome</keyword>
<sequence>MAGLALATWKEAPLPLSSLNHISRNCANIQESLDFYVNLLGFVPIKRPGFLNFDGAWLFNYGIGIHLLQEEVPADRHSLHATDVINPRNDHISFQCDDIEVVGKRLSEAGIKYVRRVVEEGGIEVEQLFFHDPDGFMIEVCTCEKLPLEPIAGSSCYREFCQRQLPSACHLVPYPATNHTY</sequence>
<dbReference type="Proteomes" id="UP001162992">
    <property type="component" value="Chromosome 2"/>
</dbReference>
<evidence type="ECO:0000313" key="1">
    <source>
        <dbReference type="EMBL" id="KAJ7566630.1"/>
    </source>
</evidence>
<protein>
    <submittedName>
        <fullName evidence="1">Uncharacterized protein</fullName>
    </submittedName>
</protein>
<evidence type="ECO:0000313" key="2">
    <source>
        <dbReference type="Proteomes" id="UP001162992"/>
    </source>
</evidence>
<comment type="caution">
    <text evidence="1">The sequence shown here is derived from an EMBL/GenBank/DDBJ whole genome shotgun (WGS) entry which is preliminary data.</text>
</comment>
<name>A0ACC2EJR8_DIPCM</name>